<dbReference type="Proteomes" id="UP000825933">
    <property type="component" value="Unassembled WGS sequence"/>
</dbReference>
<accession>A0A8T5UVN9</accession>
<evidence type="ECO:0000313" key="1">
    <source>
        <dbReference type="EMBL" id="MBZ2166317.1"/>
    </source>
</evidence>
<keyword evidence="2" id="KW-1185">Reference proteome</keyword>
<sequence>MNKKPIIIIIILFIVTISGCTTKTTTNGTFGEKTLSLDAIKVSDNTTGNYSESNDTRYYVSGYINNENSIDALNVKIKVSTYDSQNNIVDVNDTPFLEPKNIPANGNSVFYARFSDPDKKIVRFSVEVIDAKSDYGI</sequence>
<dbReference type="EMBL" id="JAIOUQ010000010">
    <property type="protein sequence ID" value="MBZ2166317.1"/>
    <property type="molecule type" value="Genomic_DNA"/>
</dbReference>
<reference evidence="2" key="1">
    <citation type="journal article" date="2022" name="Microbiol. Resour. Announc.">
        <title>Draft Genome Sequence of a Methanogenic Archaeon from West Spitsbergen Permafrost.</title>
        <authorList>
            <person name="Trubitsyn V."/>
            <person name="Rivkina E."/>
            <person name="Shcherbakova V."/>
        </authorList>
    </citation>
    <scope>NUCLEOTIDE SEQUENCE [LARGE SCALE GENOMIC DNA]</scope>
    <source>
        <strain evidence="2">VT</strain>
    </source>
</reference>
<organism evidence="1 2">
    <name type="scientific">Methanobacterium spitsbergense</name>
    <dbReference type="NCBI Taxonomy" id="2874285"/>
    <lineage>
        <taxon>Archaea</taxon>
        <taxon>Methanobacteriati</taxon>
        <taxon>Methanobacteriota</taxon>
        <taxon>Methanomada group</taxon>
        <taxon>Methanobacteria</taxon>
        <taxon>Methanobacteriales</taxon>
        <taxon>Methanobacteriaceae</taxon>
        <taxon>Methanobacterium</taxon>
    </lineage>
</organism>
<evidence type="ECO:0008006" key="3">
    <source>
        <dbReference type="Google" id="ProtNLM"/>
    </source>
</evidence>
<name>A0A8T5UVN9_9EURY</name>
<proteinExistence type="predicted"/>
<dbReference type="RefSeq" id="WP_223791869.1">
    <property type="nucleotide sequence ID" value="NZ_JAIOUQ010000010.1"/>
</dbReference>
<evidence type="ECO:0000313" key="2">
    <source>
        <dbReference type="Proteomes" id="UP000825933"/>
    </source>
</evidence>
<dbReference type="AlphaFoldDB" id="A0A8T5UVN9"/>
<dbReference type="PROSITE" id="PS51257">
    <property type="entry name" value="PROKAR_LIPOPROTEIN"/>
    <property type="match status" value="1"/>
</dbReference>
<gene>
    <name evidence="1" type="ORF">K8N75_09735</name>
</gene>
<comment type="caution">
    <text evidence="1">The sequence shown here is derived from an EMBL/GenBank/DDBJ whole genome shotgun (WGS) entry which is preliminary data.</text>
</comment>
<protein>
    <recommendedName>
        <fullName evidence="3">DUF3426 domain-containing protein</fullName>
    </recommendedName>
</protein>